<name>G2FE69_9GAMM</name>
<evidence type="ECO:0000259" key="5">
    <source>
        <dbReference type="SMART" id="SM01003"/>
    </source>
</evidence>
<dbReference type="Pfam" id="PF01262">
    <property type="entry name" value="AlaDh_PNT_C"/>
    <property type="match status" value="1"/>
</dbReference>
<keyword evidence="7" id="KW-1185">Reference proteome</keyword>
<dbReference type="AlphaFoldDB" id="G2FE69"/>
<reference evidence="6 7" key="1">
    <citation type="journal article" date="2011" name="ISME J.">
        <title>The endosymbionts of the deep-sea tubeworms Riftia pachyptila and Tevnia jerichonana share an identical physiology as revealed by proteogenomic analyses.</title>
        <authorList>
            <person name="Gardebrecht A."/>
            <person name="Markert S."/>
            <person name="Felbeck H."/>
            <person name="Thuermer A."/>
            <person name="Albrecht D."/>
            <person name="Wollherr A."/>
            <person name="Kabisch J."/>
            <person name="Lehmann R."/>
            <person name="Daniel R."/>
            <person name="Liesegang H."/>
            <person name="Hecker M."/>
            <person name="Sievert S.M."/>
            <person name="Schweder T."/>
        </authorList>
    </citation>
    <scope>NUCLEOTIDE SEQUENCE [LARGE SCALE GENOMIC DNA]</scope>
</reference>
<dbReference type="SUPFAM" id="SSF51735">
    <property type="entry name" value="NAD(P)-binding Rossmann-fold domains"/>
    <property type="match status" value="1"/>
</dbReference>
<dbReference type="PATRIC" id="fig|1049564.3.peg.1201"/>
<dbReference type="InterPro" id="IPR008141">
    <property type="entry name" value="Ala_DH"/>
</dbReference>
<dbReference type="SUPFAM" id="SSF52283">
    <property type="entry name" value="Formate/glycerate dehydrogenase catalytic domain-like"/>
    <property type="match status" value="1"/>
</dbReference>
<evidence type="ECO:0000256" key="2">
    <source>
        <dbReference type="ARBA" id="ARBA00012897"/>
    </source>
</evidence>
<dbReference type="eggNOG" id="COG0686">
    <property type="taxonomic scope" value="Bacteria"/>
</dbReference>
<organism evidence="6 7">
    <name type="scientific">endosymbiont of Tevnia jerichonana</name>
    <name type="common">vent Tica</name>
    <dbReference type="NCBI Taxonomy" id="1049564"/>
    <lineage>
        <taxon>Bacteria</taxon>
        <taxon>Pseudomonadati</taxon>
        <taxon>Pseudomonadota</taxon>
        <taxon>Gammaproteobacteria</taxon>
        <taxon>sulfur-oxidizing symbionts</taxon>
    </lineage>
</organism>
<sequence length="382" mass="40230">MRIAIPTEIKPLEGRVGLIPEACADLIAVGHQVRVQQGAGEASGYPDSAYTKLGVGILPDAVAIYDWAELVIKVKEPYGPEPQMLRADQTLFCFLHLAANEALTHSLLASGVTAIAFETLADGGGLPILAPMSDIAGRIAVQAGSHLLWRPEGGKGLLLGGLPAAQRGRVVILGAGQAGGNAARMAAALGAEVTIFDTQRTRMEAMRELGANVTALYPYQESLAEAVATADLLIGAVLIPGAQTPHLVSRELVGQMQPGSVVVDISVDQGGCIETIRPTTYEEPTYVEEGVTHFGVANMPGAVPKSASQALSAAMIPYLQRLASGQWRDDPVLGEALNLSGGELIYPVLRDQYLRKQTKKSYKIIIILVNWGNRAGKATGGE</sequence>
<dbReference type="CDD" id="cd05305">
    <property type="entry name" value="L-AlaDH"/>
    <property type="match status" value="1"/>
</dbReference>
<comment type="caution">
    <text evidence="6">The sequence shown here is derived from an EMBL/GenBank/DDBJ whole genome shotgun (WGS) entry which is preliminary data.</text>
</comment>
<comment type="similarity">
    <text evidence="1">Belongs to the AlaDH/PNT family.</text>
</comment>
<dbReference type="InterPro" id="IPR007886">
    <property type="entry name" value="AlaDH/PNT_N"/>
</dbReference>
<dbReference type="Pfam" id="PF05222">
    <property type="entry name" value="AlaDh_PNT_N"/>
    <property type="match status" value="1"/>
</dbReference>
<dbReference type="NCBIfam" id="TIGR00518">
    <property type="entry name" value="alaDH"/>
    <property type="match status" value="1"/>
</dbReference>
<protein>
    <recommendedName>
        <fullName evidence="2">alanine dehydrogenase</fullName>
        <ecNumber evidence="2">1.4.1.1</ecNumber>
    </recommendedName>
</protein>
<dbReference type="GO" id="GO:0042853">
    <property type="term" value="P:L-alanine catabolic process"/>
    <property type="evidence" value="ECO:0007669"/>
    <property type="project" value="InterPro"/>
</dbReference>
<dbReference type="PANTHER" id="PTHR42795:SF1">
    <property type="entry name" value="ALANINE DEHYDROGENASE"/>
    <property type="match status" value="1"/>
</dbReference>
<dbReference type="PANTHER" id="PTHR42795">
    <property type="entry name" value="ALANINE DEHYDROGENASE"/>
    <property type="match status" value="1"/>
</dbReference>
<proteinExistence type="inferred from homology"/>
<dbReference type="InterPro" id="IPR007698">
    <property type="entry name" value="AlaDH/PNT_NAD(H)-bd"/>
</dbReference>
<dbReference type="Gene3D" id="3.40.50.720">
    <property type="entry name" value="NAD(P)-binding Rossmann-like Domain"/>
    <property type="match status" value="2"/>
</dbReference>
<dbReference type="SMART" id="SM01002">
    <property type="entry name" value="AlaDh_PNT_C"/>
    <property type="match status" value="1"/>
</dbReference>
<feature type="domain" description="Alanine dehydrogenase/pyridine nucleotide transhydrogenase N-terminal" evidence="5">
    <location>
        <begin position="4"/>
        <end position="136"/>
    </location>
</feature>
<dbReference type="InterPro" id="IPR036291">
    <property type="entry name" value="NAD(P)-bd_dom_sf"/>
</dbReference>
<dbReference type="GO" id="GO:0000286">
    <property type="term" value="F:alanine dehydrogenase activity"/>
    <property type="evidence" value="ECO:0007669"/>
    <property type="project" value="UniProtKB-EC"/>
</dbReference>
<dbReference type="SMART" id="SM01003">
    <property type="entry name" value="AlaDh_PNT_N"/>
    <property type="match status" value="1"/>
</dbReference>
<dbReference type="Proteomes" id="UP000005167">
    <property type="component" value="Unassembled WGS sequence"/>
</dbReference>
<gene>
    <name evidence="6" type="primary">ald</name>
    <name evidence="6" type="ORF">TevJSym_ah00170</name>
</gene>
<accession>G2FE69</accession>
<evidence type="ECO:0000313" key="6">
    <source>
        <dbReference type="EMBL" id="EGW54839.1"/>
    </source>
</evidence>
<evidence type="ECO:0000256" key="1">
    <source>
        <dbReference type="ARBA" id="ARBA00005689"/>
    </source>
</evidence>
<dbReference type="GO" id="GO:0005886">
    <property type="term" value="C:plasma membrane"/>
    <property type="evidence" value="ECO:0007669"/>
    <property type="project" value="TreeGrafter"/>
</dbReference>
<feature type="domain" description="Alanine dehydrogenase/pyridine nucleotide transhydrogenase NAD(H)-binding" evidence="4">
    <location>
        <begin position="148"/>
        <end position="295"/>
    </location>
</feature>
<dbReference type="EC" id="1.4.1.1" evidence="2"/>
<dbReference type="RefSeq" id="WP_006474407.1">
    <property type="nucleotide sequence ID" value="NZ_AFZB01000008.1"/>
</dbReference>
<evidence type="ECO:0000256" key="3">
    <source>
        <dbReference type="ARBA" id="ARBA00023002"/>
    </source>
</evidence>
<dbReference type="EMBL" id="AFZB01000008">
    <property type="protein sequence ID" value="EGW54839.1"/>
    <property type="molecule type" value="Genomic_DNA"/>
</dbReference>
<evidence type="ECO:0000313" key="7">
    <source>
        <dbReference type="Proteomes" id="UP000005167"/>
    </source>
</evidence>
<evidence type="ECO:0000259" key="4">
    <source>
        <dbReference type="SMART" id="SM01002"/>
    </source>
</evidence>
<keyword evidence="3 6" id="KW-0560">Oxidoreductase</keyword>